<dbReference type="InterPro" id="IPR034845">
    <property type="entry name" value="hnRNPA1_RRM1"/>
</dbReference>
<keyword evidence="1" id="KW-0677">Repeat</keyword>
<keyword evidence="2 3" id="KW-0694">RNA-binding</keyword>
<protein>
    <submittedName>
        <fullName evidence="5">Heterogeneous nuclear ribonucleoprotein A1</fullName>
    </submittedName>
</protein>
<dbReference type="GO" id="GO:0003730">
    <property type="term" value="F:mRNA 3'-UTR binding"/>
    <property type="evidence" value="ECO:0007669"/>
    <property type="project" value="TreeGrafter"/>
</dbReference>
<evidence type="ECO:0000313" key="6">
    <source>
        <dbReference type="Proteomes" id="UP000314294"/>
    </source>
</evidence>
<sequence length="285" mass="29973">MSKDVPREPEQLRKLFIGGLSFETTDESLRAHFEQWGSLTDCVVMRDPNTKRSRGFGFVTYSSVDEVDAAMSARPHKVDGRVVEPKRAVSREDSNRPGAHVTVKKIFVGGIKEDTEESHLRDYFSQFGKIEVIDIMTDRNTGKKRGFAFVTFDDHDSVDRIVRSRGRYGDSPYNCNGGDGGNGGGGGGGNCGGGGSSGGGGGGSSGGNNYNNMGHYDPQASNFGPMKNNFGGSGGGGGGGGVSRSFECLCSQEVEVVVAAAVAAAAMEGPQTMADMAVQDVSEVD</sequence>
<dbReference type="FunFam" id="3.30.70.330:FF:000048">
    <property type="entry name" value="Heterogeneous nuclear ribonucleoprotein a1 isoform"/>
    <property type="match status" value="1"/>
</dbReference>
<reference evidence="5 6" key="1">
    <citation type="submission" date="2019-03" db="EMBL/GenBank/DDBJ databases">
        <title>First draft genome of Liparis tanakae, snailfish: a comprehensive survey of snailfish specific genes.</title>
        <authorList>
            <person name="Kim W."/>
            <person name="Song I."/>
            <person name="Jeong J.-H."/>
            <person name="Kim D."/>
            <person name="Kim S."/>
            <person name="Ryu S."/>
            <person name="Song J.Y."/>
            <person name="Lee S.K."/>
        </authorList>
    </citation>
    <scope>NUCLEOTIDE SEQUENCE [LARGE SCALE GENOMIC DNA]</scope>
    <source>
        <tissue evidence="5">Muscle</tissue>
    </source>
</reference>
<dbReference type="SUPFAM" id="SSF54928">
    <property type="entry name" value="RNA-binding domain, RBD"/>
    <property type="match status" value="1"/>
</dbReference>
<evidence type="ECO:0000313" key="5">
    <source>
        <dbReference type="EMBL" id="TNN82526.1"/>
    </source>
</evidence>
<evidence type="ECO:0000256" key="1">
    <source>
        <dbReference type="ARBA" id="ARBA00022737"/>
    </source>
</evidence>
<name>A0A4Z2IXC0_9TELE</name>
<gene>
    <name evidence="5" type="primary">HNRNPA1_0</name>
    <name evidence="5" type="ORF">EYF80_007361</name>
</gene>
<dbReference type="PROSITE" id="PS50102">
    <property type="entry name" value="RRM"/>
    <property type="match status" value="2"/>
</dbReference>
<dbReference type="GO" id="GO:0000398">
    <property type="term" value="P:mRNA splicing, via spliceosome"/>
    <property type="evidence" value="ECO:0007669"/>
    <property type="project" value="TreeGrafter"/>
</dbReference>
<feature type="domain" description="RRM" evidence="4">
    <location>
        <begin position="104"/>
        <end position="177"/>
    </location>
</feature>
<feature type="domain" description="RRM" evidence="4">
    <location>
        <begin position="13"/>
        <end position="96"/>
    </location>
</feature>
<comment type="caution">
    <text evidence="5">The sequence shown here is derived from an EMBL/GenBank/DDBJ whole genome shotgun (WGS) entry which is preliminary data.</text>
</comment>
<dbReference type="SMART" id="SM00360">
    <property type="entry name" value="RRM"/>
    <property type="match status" value="2"/>
</dbReference>
<evidence type="ECO:0000256" key="2">
    <source>
        <dbReference type="ARBA" id="ARBA00022884"/>
    </source>
</evidence>
<proteinExistence type="predicted"/>
<evidence type="ECO:0000256" key="3">
    <source>
        <dbReference type="PROSITE-ProRule" id="PRU00176"/>
    </source>
</evidence>
<dbReference type="Pfam" id="PF11627">
    <property type="entry name" value="HnRNPA1_LC"/>
    <property type="match status" value="1"/>
</dbReference>
<dbReference type="PANTHER" id="PTHR48026:SF2">
    <property type="entry name" value="HETEROGENEOUS NUCLEAR RIBONUCLEOPROTEIN A1-RELATED"/>
    <property type="match status" value="1"/>
</dbReference>
<dbReference type="Proteomes" id="UP000314294">
    <property type="component" value="Unassembled WGS sequence"/>
</dbReference>
<dbReference type="InterPro" id="IPR035979">
    <property type="entry name" value="RBD_domain_sf"/>
</dbReference>
<dbReference type="Gene3D" id="3.30.70.330">
    <property type="match status" value="2"/>
</dbReference>
<dbReference type="InterPro" id="IPR021662">
    <property type="entry name" value="HnRNPA1/A2_C"/>
</dbReference>
<dbReference type="OrthoDB" id="1875751at2759"/>
<accession>A0A4Z2IXC0</accession>
<organism evidence="5 6">
    <name type="scientific">Liparis tanakae</name>
    <name type="common">Tanaka's snailfish</name>
    <dbReference type="NCBI Taxonomy" id="230148"/>
    <lineage>
        <taxon>Eukaryota</taxon>
        <taxon>Metazoa</taxon>
        <taxon>Chordata</taxon>
        <taxon>Craniata</taxon>
        <taxon>Vertebrata</taxon>
        <taxon>Euteleostomi</taxon>
        <taxon>Actinopterygii</taxon>
        <taxon>Neopterygii</taxon>
        <taxon>Teleostei</taxon>
        <taxon>Neoteleostei</taxon>
        <taxon>Acanthomorphata</taxon>
        <taxon>Eupercaria</taxon>
        <taxon>Perciformes</taxon>
        <taxon>Cottioidei</taxon>
        <taxon>Cottales</taxon>
        <taxon>Liparidae</taxon>
        <taxon>Liparis</taxon>
    </lineage>
</organism>
<dbReference type="InterPro" id="IPR000504">
    <property type="entry name" value="RRM_dom"/>
</dbReference>
<dbReference type="CDD" id="cd12761">
    <property type="entry name" value="RRM1_hnRNPA1"/>
    <property type="match status" value="1"/>
</dbReference>
<evidence type="ECO:0000259" key="4">
    <source>
        <dbReference type="PROSITE" id="PS50102"/>
    </source>
</evidence>
<dbReference type="EMBL" id="SRLO01000039">
    <property type="protein sequence ID" value="TNN82526.1"/>
    <property type="molecule type" value="Genomic_DNA"/>
</dbReference>
<dbReference type="GO" id="GO:0071013">
    <property type="term" value="C:catalytic step 2 spliceosome"/>
    <property type="evidence" value="ECO:0007669"/>
    <property type="project" value="TreeGrafter"/>
</dbReference>
<keyword evidence="5" id="KW-0687">Ribonucleoprotein</keyword>
<dbReference type="InterPro" id="IPR012677">
    <property type="entry name" value="Nucleotide-bd_a/b_plait_sf"/>
</dbReference>
<dbReference type="Pfam" id="PF00076">
    <property type="entry name" value="RRM_1"/>
    <property type="match status" value="2"/>
</dbReference>
<dbReference type="AlphaFoldDB" id="A0A4Z2IXC0"/>
<dbReference type="PANTHER" id="PTHR48026">
    <property type="entry name" value="HOMOLOGOUS TO DROSOPHILA SQD (SQUID) PROTEIN"/>
    <property type="match status" value="1"/>
</dbReference>
<keyword evidence="6" id="KW-1185">Reference proteome</keyword>